<dbReference type="SMART" id="SM00400">
    <property type="entry name" value="ZnF_CHCC"/>
    <property type="match status" value="1"/>
</dbReference>
<comment type="domain">
    <text evidence="12">Contains an N-terminal zinc-binding domain, a central core domain that contains the primase activity, and a C-terminal DnaB-binding domain.</text>
</comment>
<evidence type="ECO:0000256" key="4">
    <source>
        <dbReference type="ARBA" id="ARBA00022695"/>
    </source>
</evidence>
<dbReference type="GO" id="GO:0000428">
    <property type="term" value="C:DNA-directed RNA polymerase complex"/>
    <property type="evidence" value="ECO:0007669"/>
    <property type="project" value="UniProtKB-KW"/>
</dbReference>
<comment type="similarity">
    <text evidence="12 13">Belongs to the DnaG primase family.</text>
</comment>
<gene>
    <name evidence="12" type="primary">dnaG</name>
    <name evidence="17" type="ORF">AN964_08415</name>
</gene>
<evidence type="ECO:0000256" key="9">
    <source>
        <dbReference type="ARBA" id="ARBA00022842"/>
    </source>
</evidence>
<dbReference type="HAMAP" id="MF_00974">
    <property type="entry name" value="DNA_primase_DnaG"/>
    <property type="match status" value="1"/>
</dbReference>
<dbReference type="SUPFAM" id="SSF48024">
    <property type="entry name" value="N-terminal domain of DnaB helicase"/>
    <property type="match status" value="1"/>
</dbReference>
<dbReference type="GO" id="GO:0005524">
    <property type="term" value="F:ATP binding"/>
    <property type="evidence" value="ECO:0007669"/>
    <property type="project" value="InterPro"/>
</dbReference>
<comment type="function">
    <text evidence="12 13">RNA polymerase that catalyzes the synthesis of short RNA molecules used as primers for DNA polymerase during DNA replication.</text>
</comment>
<dbReference type="PATRIC" id="fig|157838.3.peg.1846"/>
<dbReference type="InterPro" id="IPR002694">
    <property type="entry name" value="Znf_CHC2"/>
</dbReference>
<dbReference type="InterPro" id="IPR030846">
    <property type="entry name" value="DnaG_bac"/>
</dbReference>
<comment type="cofactor">
    <cofactor evidence="12 13 14">
        <name>Zn(2+)</name>
        <dbReference type="ChEBI" id="CHEBI:29105"/>
    </cofactor>
    <text evidence="12 13 14">Binds 1 zinc ion per monomer.</text>
</comment>
<keyword evidence="6 12" id="KW-0479">Metal-binding</keyword>
<dbReference type="CDD" id="cd03364">
    <property type="entry name" value="TOPRIM_DnaG_primases"/>
    <property type="match status" value="1"/>
</dbReference>
<dbReference type="PANTHER" id="PTHR30313">
    <property type="entry name" value="DNA PRIMASE"/>
    <property type="match status" value="1"/>
</dbReference>
<evidence type="ECO:0000256" key="1">
    <source>
        <dbReference type="ARBA" id="ARBA00022478"/>
    </source>
</evidence>
<dbReference type="InterPro" id="IPR007693">
    <property type="entry name" value="DNA_helicase_DnaB-like_N"/>
</dbReference>
<keyword evidence="9" id="KW-0460">Magnesium</keyword>
<keyword evidence="15" id="KW-0175">Coiled coil</keyword>
<dbReference type="InterPro" id="IPR016136">
    <property type="entry name" value="DNA_helicase_N/primase_C"/>
</dbReference>
<dbReference type="Gene3D" id="1.10.860.10">
    <property type="entry name" value="DNAb Helicase, Chain A"/>
    <property type="match status" value="1"/>
</dbReference>
<evidence type="ECO:0000313" key="18">
    <source>
        <dbReference type="Proteomes" id="UP000051888"/>
    </source>
</evidence>
<feature type="zinc finger region" description="CHC2-type" evidence="12 14">
    <location>
        <begin position="40"/>
        <end position="64"/>
    </location>
</feature>
<dbReference type="AlphaFoldDB" id="A0A0Q3WX38"/>
<evidence type="ECO:0000259" key="16">
    <source>
        <dbReference type="PROSITE" id="PS50880"/>
    </source>
</evidence>
<evidence type="ECO:0000256" key="15">
    <source>
        <dbReference type="SAM" id="Coils"/>
    </source>
</evidence>
<dbReference type="SUPFAM" id="SSF57783">
    <property type="entry name" value="Zinc beta-ribbon"/>
    <property type="match status" value="1"/>
</dbReference>
<dbReference type="Gene3D" id="3.40.1360.10">
    <property type="match status" value="1"/>
</dbReference>
<proteinExistence type="inferred from homology"/>
<evidence type="ECO:0000256" key="2">
    <source>
        <dbReference type="ARBA" id="ARBA00022515"/>
    </source>
</evidence>
<dbReference type="GO" id="GO:0003899">
    <property type="term" value="F:DNA-directed RNA polymerase activity"/>
    <property type="evidence" value="ECO:0007669"/>
    <property type="project" value="UniProtKB-UniRule"/>
</dbReference>
<dbReference type="InterPro" id="IPR006295">
    <property type="entry name" value="DNA_primase_DnaG"/>
</dbReference>
<comment type="subunit">
    <text evidence="12">Monomer. Interacts with DnaB.</text>
</comment>
<keyword evidence="4 12" id="KW-0548">Nucleotidyltransferase</keyword>
<dbReference type="GO" id="GO:0006269">
    <property type="term" value="P:DNA replication, synthesis of primer"/>
    <property type="evidence" value="ECO:0007669"/>
    <property type="project" value="UniProtKB-UniRule"/>
</dbReference>
<dbReference type="InterPro" id="IPR036185">
    <property type="entry name" value="DNA_heli_DnaB-like_N_sf"/>
</dbReference>
<dbReference type="GO" id="GO:1990077">
    <property type="term" value="C:primosome complex"/>
    <property type="evidence" value="ECO:0007669"/>
    <property type="project" value="UniProtKB-KW"/>
</dbReference>
<feature type="domain" description="Toprim" evidence="16">
    <location>
        <begin position="264"/>
        <end position="345"/>
    </location>
</feature>
<keyword evidence="18" id="KW-1185">Reference proteome</keyword>
<dbReference type="STRING" id="157838.AN964_08415"/>
<sequence length="603" mass="69490">MTGIIPEEKINEIRGSIDIVDVIGEYVHLKKQGRNYFGLCPFHGENTPSFSVSSDKQIFHCFGCGAGGNVFTFIMDIDGIGFQEAVIKLAQKANIELSIDPKIDQRSEGNHTSDHQKMLEAHALLQKFYHHLLVNTKEGQEAFEYLIQRGFTRESMEKFQIGYALPSWDFTVKLFQKRGFPLPLMEKAGLIIKKESDDTYFDRFRNRIMFPIMNSKGQTIAFSGRVLDKEEQPKYLNSPETELFNKSSVLYNLHQARSFIKKQQQAILFEGFADCISADRASIYNGIATMGTALTEQHVQQIRRLTDNIIICYDSDSAGTEAAYKAGQMLVEHHFNIRIARMPDGLDPDDYIQKNSAEKFRQDVIGASMTFMAFKMQYHRIGKKLQNEGEKLKYIEIIINEISKLENAVERDHYLRQLAEEFSISMDALKQQQLQAFYANKKKNSFMGQSTNHKVLVKQEKKILPAHQTAERRLLSHMLRDVEIAYKVRDLLANHTFNIDEHQAILTYLLGFYEEGNEPDTSSFLLYLPDQQLRRVVADIEMMPLNSEVSNQEIEDYIIQVLKHQKMLKINEKVKEQKKAELENDLQKALSIANEIIQLRKSL</sequence>
<evidence type="ECO:0000256" key="6">
    <source>
        <dbReference type="ARBA" id="ARBA00022723"/>
    </source>
</evidence>
<dbReference type="Pfam" id="PF08275">
    <property type="entry name" value="DNAG_N"/>
    <property type="match status" value="1"/>
</dbReference>
<keyword evidence="2 12" id="KW-0639">Primosome</keyword>
<feature type="coiled-coil region" evidence="15">
    <location>
        <begin position="572"/>
        <end position="599"/>
    </location>
</feature>
<keyword evidence="3 12" id="KW-0808">Transferase</keyword>
<keyword evidence="11 12" id="KW-0804">Transcription</keyword>
<dbReference type="FunFam" id="3.90.580.10:FF:000001">
    <property type="entry name" value="DNA primase"/>
    <property type="match status" value="1"/>
</dbReference>
<comment type="caution">
    <text evidence="17">The sequence shown here is derived from an EMBL/GenBank/DDBJ whole genome shotgun (WGS) entry which is preliminary data.</text>
</comment>
<evidence type="ECO:0000256" key="3">
    <source>
        <dbReference type="ARBA" id="ARBA00022679"/>
    </source>
</evidence>
<dbReference type="SMART" id="SM00493">
    <property type="entry name" value="TOPRIM"/>
    <property type="match status" value="1"/>
</dbReference>
<dbReference type="RefSeq" id="WP_055739246.1">
    <property type="nucleotide sequence ID" value="NZ_JAAIWL010000011.1"/>
</dbReference>
<dbReference type="PROSITE" id="PS50880">
    <property type="entry name" value="TOPRIM"/>
    <property type="match status" value="1"/>
</dbReference>
<name>A0A0Q3WX38_9BACI</name>
<dbReference type="InterPro" id="IPR034151">
    <property type="entry name" value="TOPRIM_DnaG_bac"/>
</dbReference>
<dbReference type="SUPFAM" id="SSF56731">
    <property type="entry name" value="DNA primase core"/>
    <property type="match status" value="1"/>
</dbReference>
<evidence type="ECO:0000256" key="7">
    <source>
        <dbReference type="ARBA" id="ARBA00022771"/>
    </source>
</evidence>
<dbReference type="InterPro" id="IPR013264">
    <property type="entry name" value="DNAG_N"/>
</dbReference>
<dbReference type="Pfam" id="PF10410">
    <property type="entry name" value="DnaB_bind"/>
    <property type="match status" value="1"/>
</dbReference>
<protein>
    <recommendedName>
        <fullName evidence="12 13">DNA primase</fullName>
        <ecNumber evidence="12">2.7.7.101</ecNumber>
    </recommendedName>
</protein>
<dbReference type="GO" id="GO:0003677">
    <property type="term" value="F:DNA binding"/>
    <property type="evidence" value="ECO:0007669"/>
    <property type="project" value="UniProtKB-KW"/>
</dbReference>
<evidence type="ECO:0000256" key="13">
    <source>
        <dbReference type="PIRNR" id="PIRNR002811"/>
    </source>
</evidence>
<evidence type="ECO:0000256" key="12">
    <source>
        <dbReference type="HAMAP-Rule" id="MF_00974"/>
    </source>
</evidence>
<evidence type="ECO:0000256" key="11">
    <source>
        <dbReference type="ARBA" id="ARBA00023163"/>
    </source>
</evidence>
<dbReference type="InterPro" id="IPR006171">
    <property type="entry name" value="TOPRIM_dom"/>
</dbReference>
<dbReference type="InterPro" id="IPR050219">
    <property type="entry name" value="DnaG_primase"/>
</dbReference>
<organism evidence="17 18">
    <name type="scientific">Heyndrickxia shackletonii</name>
    <dbReference type="NCBI Taxonomy" id="157838"/>
    <lineage>
        <taxon>Bacteria</taxon>
        <taxon>Bacillati</taxon>
        <taxon>Bacillota</taxon>
        <taxon>Bacilli</taxon>
        <taxon>Bacillales</taxon>
        <taxon>Bacillaceae</taxon>
        <taxon>Heyndrickxia</taxon>
    </lineage>
</organism>
<accession>A0A0Q3WX38</accession>
<dbReference type="EMBL" id="LJJC01000004">
    <property type="protein sequence ID" value="KQL53516.1"/>
    <property type="molecule type" value="Genomic_DNA"/>
</dbReference>
<evidence type="ECO:0000256" key="10">
    <source>
        <dbReference type="ARBA" id="ARBA00023125"/>
    </source>
</evidence>
<comment type="catalytic activity">
    <reaction evidence="12">
        <text>ssDNA + n NTP = ssDNA/pppN(pN)n-1 hybrid + (n-1) diphosphate.</text>
        <dbReference type="EC" id="2.7.7.101"/>
    </reaction>
</comment>
<dbReference type="PANTHER" id="PTHR30313:SF2">
    <property type="entry name" value="DNA PRIMASE"/>
    <property type="match status" value="1"/>
</dbReference>
<dbReference type="GO" id="GO:0005737">
    <property type="term" value="C:cytoplasm"/>
    <property type="evidence" value="ECO:0007669"/>
    <property type="project" value="TreeGrafter"/>
</dbReference>
<dbReference type="Pfam" id="PF13155">
    <property type="entry name" value="Toprim_2"/>
    <property type="match status" value="1"/>
</dbReference>
<dbReference type="Pfam" id="PF01807">
    <property type="entry name" value="Zn_ribbon_DnaG"/>
    <property type="match status" value="1"/>
</dbReference>
<evidence type="ECO:0000256" key="5">
    <source>
        <dbReference type="ARBA" id="ARBA00022705"/>
    </source>
</evidence>
<keyword evidence="5 12" id="KW-0235">DNA replication</keyword>
<dbReference type="GO" id="GO:0008270">
    <property type="term" value="F:zinc ion binding"/>
    <property type="evidence" value="ECO:0007669"/>
    <property type="project" value="UniProtKB-UniRule"/>
</dbReference>
<dbReference type="Proteomes" id="UP000051888">
    <property type="component" value="Unassembled WGS sequence"/>
</dbReference>
<reference evidence="17 18" key="1">
    <citation type="submission" date="2015-09" db="EMBL/GenBank/DDBJ databases">
        <title>Genome sequencing project for genomic taxonomy and phylogenomics of Bacillus-like bacteria.</title>
        <authorList>
            <person name="Liu B."/>
            <person name="Wang J."/>
            <person name="Zhu Y."/>
            <person name="Liu G."/>
            <person name="Chen Q."/>
            <person name="Chen Z."/>
            <person name="Lan J."/>
            <person name="Che J."/>
            <person name="Ge C."/>
            <person name="Shi H."/>
            <person name="Pan Z."/>
            <person name="Liu X."/>
        </authorList>
    </citation>
    <scope>NUCLEOTIDE SEQUENCE [LARGE SCALE GENOMIC DNA]</scope>
    <source>
        <strain evidence="17 18">LMG 18435</strain>
    </source>
</reference>
<dbReference type="PIRSF" id="PIRSF002811">
    <property type="entry name" value="DnaG"/>
    <property type="match status" value="1"/>
</dbReference>
<dbReference type="FunFam" id="3.90.980.10:FF:000001">
    <property type="entry name" value="DNA primase"/>
    <property type="match status" value="1"/>
</dbReference>
<keyword evidence="10 12" id="KW-0238">DNA-binding</keyword>
<dbReference type="OrthoDB" id="9803773at2"/>
<dbReference type="Gene3D" id="3.90.980.10">
    <property type="entry name" value="DNA primase, catalytic core, N-terminal domain"/>
    <property type="match status" value="1"/>
</dbReference>
<evidence type="ECO:0000256" key="8">
    <source>
        <dbReference type="ARBA" id="ARBA00022833"/>
    </source>
</evidence>
<dbReference type="Gene3D" id="6.10.140.360">
    <property type="match status" value="1"/>
</dbReference>
<dbReference type="InterPro" id="IPR037068">
    <property type="entry name" value="DNA_primase_core_N_sf"/>
</dbReference>
<dbReference type="InterPro" id="IPR036977">
    <property type="entry name" value="DNA_primase_Znf_CHC2"/>
</dbReference>
<evidence type="ECO:0000256" key="14">
    <source>
        <dbReference type="PIRSR" id="PIRSR002811-1"/>
    </source>
</evidence>
<evidence type="ECO:0000313" key="17">
    <source>
        <dbReference type="EMBL" id="KQL53516.1"/>
    </source>
</evidence>
<keyword evidence="7 12" id="KW-0863">Zinc-finger</keyword>
<keyword evidence="8 12" id="KW-0862">Zinc</keyword>
<dbReference type="Pfam" id="PF00772">
    <property type="entry name" value="DnaB"/>
    <property type="match status" value="1"/>
</dbReference>
<dbReference type="Gene3D" id="3.90.580.10">
    <property type="entry name" value="Zinc finger, CHC2-type domain"/>
    <property type="match status" value="1"/>
</dbReference>
<dbReference type="InterPro" id="IPR019475">
    <property type="entry name" value="DNA_primase_DnaB-bd"/>
</dbReference>
<keyword evidence="1 12" id="KW-0240">DNA-directed RNA polymerase</keyword>
<dbReference type="EC" id="2.7.7.101" evidence="12"/>
<dbReference type="GO" id="GO:0003678">
    <property type="term" value="F:DNA helicase activity"/>
    <property type="evidence" value="ECO:0007669"/>
    <property type="project" value="InterPro"/>
</dbReference>
<dbReference type="NCBIfam" id="TIGR01391">
    <property type="entry name" value="dnaG"/>
    <property type="match status" value="1"/>
</dbReference>